<dbReference type="Proteomes" id="UP001570417">
    <property type="component" value="Unassembled WGS sequence"/>
</dbReference>
<dbReference type="RefSeq" id="WP_137373108.1">
    <property type="nucleotide sequence ID" value="NZ_AP025490.1"/>
</dbReference>
<dbReference type="Pfam" id="PF20215">
    <property type="entry name" value="DUF6575"/>
    <property type="match status" value="1"/>
</dbReference>
<dbReference type="InterPro" id="IPR046482">
    <property type="entry name" value="DUF6575"/>
</dbReference>
<proteinExistence type="predicted"/>
<evidence type="ECO:0000313" key="3">
    <source>
        <dbReference type="Proteomes" id="UP001570417"/>
    </source>
</evidence>
<dbReference type="EMBL" id="JBFRUW010000003">
    <property type="protein sequence ID" value="MFA0566930.1"/>
    <property type="molecule type" value="Genomic_DNA"/>
</dbReference>
<name>A0ABV4N6B7_9VIBR</name>
<gene>
    <name evidence="2" type="ORF">AB4566_01425</name>
</gene>
<sequence length="127" mass="14351">MNLLPTGTQLGKLELIEMYDDLLGPKCFSVKNEHTQRYMVYWSGDYDEGSCIKWAYIPVTKPLLANLLNNQVSFHDAFHQAAELYIASIYSDGVGKAAKVERVNGMNKHLVNLPPLDFEIDLEEACL</sequence>
<protein>
    <submittedName>
        <fullName evidence="2">DUF6575 domain-containing protein</fullName>
    </submittedName>
</protein>
<feature type="domain" description="DUF6575" evidence="1">
    <location>
        <begin position="1"/>
        <end position="121"/>
    </location>
</feature>
<evidence type="ECO:0000259" key="1">
    <source>
        <dbReference type="Pfam" id="PF20215"/>
    </source>
</evidence>
<reference evidence="2 3" key="1">
    <citation type="journal article" date="2024" name="ISME J.">
        <title>Tailless and filamentous prophages are predominant in marine Vibrio.</title>
        <authorList>
            <person name="Steensen K."/>
            <person name="Seneca J."/>
            <person name="Bartlau N."/>
            <person name="Yu X.A."/>
            <person name="Hussain F.A."/>
            <person name="Polz M.F."/>
        </authorList>
    </citation>
    <scope>NUCLEOTIDE SEQUENCE [LARGE SCALE GENOMIC DNA]</scope>
    <source>
        <strain evidence="2 3">10N.222.51.A1</strain>
    </source>
</reference>
<evidence type="ECO:0000313" key="2">
    <source>
        <dbReference type="EMBL" id="MFA0566930.1"/>
    </source>
</evidence>
<organism evidence="2 3">
    <name type="scientific">Vibrio gallaecicus</name>
    <dbReference type="NCBI Taxonomy" id="552386"/>
    <lineage>
        <taxon>Bacteria</taxon>
        <taxon>Pseudomonadati</taxon>
        <taxon>Pseudomonadota</taxon>
        <taxon>Gammaproteobacteria</taxon>
        <taxon>Vibrionales</taxon>
        <taxon>Vibrionaceae</taxon>
        <taxon>Vibrio</taxon>
    </lineage>
</organism>
<keyword evidence="3" id="KW-1185">Reference proteome</keyword>
<accession>A0ABV4N6B7</accession>
<comment type="caution">
    <text evidence="2">The sequence shown here is derived from an EMBL/GenBank/DDBJ whole genome shotgun (WGS) entry which is preliminary data.</text>
</comment>